<reference evidence="9 10" key="1">
    <citation type="journal article" date="2019" name="Environ. Microbiol.">
        <title>Species interactions and distinct microbial communities in high Arctic permafrost affected cryosols are associated with the CH4 and CO2 gas fluxes.</title>
        <authorList>
            <person name="Altshuler I."/>
            <person name="Hamel J."/>
            <person name="Turney S."/>
            <person name="Magnuson E."/>
            <person name="Levesque R."/>
            <person name="Greer C."/>
            <person name="Whyte L.G."/>
        </authorList>
    </citation>
    <scope>NUCLEOTIDE SEQUENCE [LARGE SCALE GENOMIC DNA]</scope>
    <source>
        <strain evidence="9 10">S5.20</strain>
    </source>
</reference>
<organism evidence="9 10">
    <name type="scientific">Mycolicibacterium hodleri</name>
    <dbReference type="NCBI Taxonomy" id="49897"/>
    <lineage>
        <taxon>Bacteria</taxon>
        <taxon>Bacillati</taxon>
        <taxon>Actinomycetota</taxon>
        <taxon>Actinomycetes</taxon>
        <taxon>Mycobacteriales</taxon>
        <taxon>Mycobacteriaceae</taxon>
        <taxon>Mycolicibacterium</taxon>
    </lineage>
</organism>
<dbReference type="InterPro" id="IPR037069">
    <property type="entry name" value="AcylCoA_DH/ox_N_sf"/>
</dbReference>
<keyword evidence="10" id="KW-1185">Reference proteome</keyword>
<comment type="caution">
    <text evidence="9">The sequence shown here is derived from an EMBL/GenBank/DDBJ whole genome shotgun (WGS) entry which is preliminary data.</text>
</comment>
<dbReference type="RefSeq" id="WP_140692096.1">
    <property type="nucleotide sequence ID" value="NZ_RCZG01000005.1"/>
</dbReference>
<keyword evidence="4 5" id="KW-0274">FAD</keyword>
<evidence type="ECO:0000313" key="10">
    <source>
        <dbReference type="Proteomes" id="UP000320095"/>
    </source>
</evidence>
<dbReference type="SUPFAM" id="SSF47203">
    <property type="entry name" value="Acyl-CoA dehydrogenase C-terminal domain-like"/>
    <property type="match status" value="1"/>
</dbReference>
<accession>A0A502EAP1</accession>
<dbReference type="Gene3D" id="1.20.140.10">
    <property type="entry name" value="Butyryl-CoA Dehydrogenase, subunit A, domain 3"/>
    <property type="match status" value="1"/>
</dbReference>
<comment type="cofactor">
    <cofactor evidence="1 5">
        <name>FAD</name>
        <dbReference type="ChEBI" id="CHEBI:57692"/>
    </cofactor>
</comment>
<gene>
    <name evidence="9" type="ORF">EAH80_14745</name>
</gene>
<evidence type="ECO:0000313" key="9">
    <source>
        <dbReference type="EMBL" id="TPG33540.1"/>
    </source>
</evidence>
<dbReference type="InterPro" id="IPR036250">
    <property type="entry name" value="AcylCo_DH-like_C"/>
</dbReference>
<evidence type="ECO:0000256" key="4">
    <source>
        <dbReference type="ARBA" id="ARBA00022827"/>
    </source>
</evidence>
<sequence>MTFSLELSDDVIEVRNWVHDFAEKVVRPAAAEWDEREETPWPIIQEAAKIGLYSVELFATQAAEPSGLGMLTVFEEMFWGDAGIGLSILGTGLAAASLAATGTPEQLGEWLPQMFGTVAEPLLASFCASEPGAGSDVSAIITRARYDEANDEWIINGTKTWATNGGIANVHIVVASVHPELGSRGQATFIIPPGTKGFSQGQKFKKHGIRASHTAEVVLDDVRIPGRLIIGGREKFEERIAKARAGKSSAGQAAMKTFERTRPTVGAMALGVARAAYEYALEYAQQREQFGRKIGDFQAVGFKLADMKTRIDTSRLLVWRAGWMAHNDKPFTNAEGSMAKLVASETAVYVTDEAIQILGGNGYTRDYPVERMHRDAKIFTIFEGTSEIQRLVMARAITGLPLK</sequence>
<evidence type="ECO:0000259" key="8">
    <source>
        <dbReference type="Pfam" id="PF02771"/>
    </source>
</evidence>
<dbReference type="GO" id="GO:0003995">
    <property type="term" value="F:acyl-CoA dehydrogenase activity"/>
    <property type="evidence" value="ECO:0007669"/>
    <property type="project" value="InterPro"/>
</dbReference>
<dbReference type="Pfam" id="PF00441">
    <property type="entry name" value="Acyl-CoA_dh_1"/>
    <property type="match status" value="1"/>
</dbReference>
<proteinExistence type="inferred from homology"/>
<keyword evidence="5" id="KW-0560">Oxidoreductase</keyword>
<evidence type="ECO:0000256" key="5">
    <source>
        <dbReference type="RuleBase" id="RU362125"/>
    </source>
</evidence>
<evidence type="ECO:0000259" key="7">
    <source>
        <dbReference type="Pfam" id="PF02770"/>
    </source>
</evidence>
<dbReference type="Proteomes" id="UP000320095">
    <property type="component" value="Unassembled WGS sequence"/>
</dbReference>
<feature type="domain" description="Acyl-CoA dehydrogenase/oxidase N-terminal" evidence="8">
    <location>
        <begin position="10"/>
        <end position="114"/>
    </location>
</feature>
<feature type="domain" description="Acyl-CoA dehydrogenase/oxidase C-terminal" evidence="6">
    <location>
        <begin position="253"/>
        <end position="397"/>
    </location>
</feature>
<dbReference type="InterPro" id="IPR009100">
    <property type="entry name" value="AcylCoA_DH/oxidase_NM_dom_sf"/>
</dbReference>
<name>A0A502EAP1_9MYCO</name>
<evidence type="ECO:0000256" key="2">
    <source>
        <dbReference type="ARBA" id="ARBA00009347"/>
    </source>
</evidence>
<dbReference type="AlphaFoldDB" id="A0A502EAP1"/>
<dbReference type="FunFam" id="1.20.140.10:FF:000004">
    <property type="entry name" value="Acyl-CoA dehydrogenase FadE25"/>
    <property type="match status" value="1"/>
</dbReference>
<comment type="similarity">
    <text evidence="2 5">Belongs to the acyl-CoA dehydrogenase family.</text>
</comment>
<dbReference type="InterPro" id="IPR006091">
    <property type="entry name" value="Acyl-CoA_Oxase/DH_mid-dom"/>
</dbReference>
<dbReference type="Gene3D" id="1.10.540.10">
    <property type="entry name" value="Acyl-CoA dehydrogenase/oxidase, N-terminal domain"/>
    <property type="match status" value="1"/>
</dbReference>
<dbReference type="GO" id="GO:0050660">
    <property type="term" value="F:flavin adenine dinucleotide binding"/>
    <property type="evidence" value="ECO:0007669"/>
    <property type="project" value="InterPro"/>
</dbReference>
<dbReference type="SUPFAM" id="SSF56645">
    <property type="entry name" value="Acyl-CoA dehydrogenase NM domain-like"/>
    <property type="match status" value="1"/>
</dbReference>
<dbReference type="EMBL" id="RCZG01000005">
    <property type="protein sequence ID" value="TPG33540.1"/>
    <property type="molecule type" value="Genomic_DNA"/>
</dbReference>
<dbReference type="Pfam" id="PF02770">
    <property type="entry name" value="Acyl-CoA_dh_M"/>
    <property type="match status" value="1"/>
</dbReference>
<keyword evidence="3 5" id="KW-0285">Flavoprotein</keyword>
<dbReference type="Gene3D" id="2.40.110.10">
    <property type="entry name" value="Butyryl-CoA Dehydrogenase, subunit A, domain 2"/>
    <property type="match status" value="1"/>
</dbReference>
<protein>
    <submittedName>
        <fullName evidence="9">Acyl-CoA dehydrogenase</fullName>
    </submittedName>
</protein>
<dbReference type="InterPro" id="IPR046373">
    <property type="entry name" value="Acyl-CoA_Oxase/DH_mid-dom_sf"/>
</dbReference>
<feature type="domain" description="Acyl-CoA oxidase/dehydrogenase middle" evidence="7">
    <location>
        <begin position="125"/>
        <end position="222"/>
    </location>
</feature>
<evidence type="ECO:0000256" key="3">
    <source>
        <dbReference type="ARBA" id="ARBA00022630"/>
    </source>
</evidence>
<dbReference type="OrthoDB" id="8876745at2"/>
<dbReference type="PANTHER" id="PTHR43884">
    <property type="entry name" value="ACYL-COA DEHYDROGENASE"/>
    <property type="match status" value="1"/>
</dbReference>
<dbReference type="InterPro" id="IPR006089">
    <property type="entry name" value="Acyl-CoA_DH_CS"/>
</dbReference>
<evidence type="ECO:0000256" key="1">
    <source>
        <dbReference type="ARBA" id="ARBA00001974"/>
    </source>
</evidence>
<dbReference type="PANTHER" id="PTHR43884:SF12">
    <property type="entry name" value="ISOVALERYL-COA DEHYDROGENASE, MITOCHONDRIAL-RELATED"/>
    <property type="match status" value="1"/>
</dbReference>
<dbReference type="PROSITE" id="PS00073">
    <property type="entry name" value="ACYL_COA_DH_2"/>
    <property type="match status" value="1"/>
</dbReference>
<dbReference type="InterPro" id="IPR013786">
    <property type="entry name" value="AcylCoA_DH/ox_N"/>
</dbReference>
<dbReference type="Pfam" id="PF02771">
    <property type="entry name" value="Acyl-CoA_dh_N"/>
    <property type="match status" value="1"/>
</dbReference>
<evidence type="ECO:0000259" key="6">
    <source>
        <dbReference type="Pfam" id="PF00441"/>
    </source>
</evidence>
<dbReference type="InterPro" id="IPR009075">
    <property type="entry name" value="AcylCo_DH/oxidase_C"/>
</dbReference>